<dbReference type="Proteomes" id="UP000240042">
    <property type="component" value="Unassembled WGS sequence"/>
</dbReference>
<dbReference type="EMBL" id="FOKY01000015">
    <property type="protein sequence ID" value="SFB88553.1"/>
    <property type="molecule type" value="Genomic_DNA"/>
</dbReference>
<evidence type="ECO:0000313" key="2">
    <source>
        <dbReference type="Proteomes" id="UP000240042"/>
    </source>
</evidence>
<dbReference type="RefSeq" id="WP_092319637.1">
    <property type="nucleotide sequence ID" value="NZ_FOKY01000015.1"/>
</dbReference>
<organism evidence="1 2">
    <name type="scientific">Brevinema andersonii</name>
    <dbReference type="NCBI Taxonomy" id="34097"/>
    <lineage>
        <taxon>Bacteria</taxon>
        <taxon>Pseudomonadati</taxon>
        <taxon>Spirochaetota</taxon>
        <taxon>Spirochaetia</taxon>
        <taxon>Brevinematales</taxon>
        <taxon>Brevinemataceae</taxon>
        <taxon>Brevinema</taxon>
    </lineage>
</organism>
<sequence length="68" mass="7807">MEARVKAFLGEELILPRNNPLDYVIGQDTREDKDMFSQHERARLVMAEWEDIIFSAVVRALAACLGEK</sequence>
<dbReference type="AlphaFoldDB" id="A0A1I1EUF7"/>
<protein>
    <submittedName>
        <fullName evidence="1">Uncharacterized protein</fullName>
    </submittedName>
</protein>
<accession>A0A1I1EUF7</accession>
<evidence type="ECO:0000313" key="1">
    <source>
        <dbReference type="EMBL" id="SFB88553.1"/>
    </source>
</evidence>
<keyword evidence="2" id="KW-1185">Reference proteome</keyword>
<proteinExistence type="predicted"/>
<name>A0A1I1EUF7_BREAD</name>
<reference evidence="2" key="1">
    <citation type="submission" date="2016-10" db="EMBL/GenBank/DDBJ databases">
        <authorList>
            <person name="Varghese N."/>
            <person name="Submissions S."/>
        </authorList>
    </citation>
    <scope>NUCLEOTIDE SEQUENCE [LARGE SCALE GENOMIC DNA]</scope>
    <source>
        <strain evidence="2">ATCC 43811</strain>
    </source>
</reference>
<dbReference type="STRING" id="34097.SAMN02745150_01191"/>
<gene>
    <name evidence="1" type="ORF">SAMN02745150_01191</name>
</gene>